<reference evidence="1" key="1">
    <citation type="submission" date="2021-01" db="EMBL/GenBank/DDBJ databases">
        <authorList>
            <person name="Corre E."/>
            <person name="Pelletier E."/>
            <person name="Niang G."/>
            <person name="Scheremetjew M."/>
            <person name="Finn R."/>
            <person name="Kale V."/>
            <person name="Holt S."/>
            <person name="Cochrane G."/>
            <person name="Meng A."/>
            <person name="Brown T."/>
            <person name="Cohen L."/>
        </authorList>
    </citation>
    <scope>NUCLEOTIDE SEQUENCE</scope>
    <source>
        <strain evidence="1">CCAP 1951/1</strain>
    </source>
</reference>
<evidence type="ECO:0000313" key="1">
    <source>
        <dbReference type="EMBL" id="CAD9155211.1"/>
    </source>
</evidence>
<name>A0A7S1W8W1_NEODS</name>
<organism evidence="1">
    <name type="scientific">Neobodo designis</name>
    <name type="common">Flagellated protozoan</name>
    <name type="synonym">Bodo designis</name>
    <dbReference type="NCBI Taxonomy" id="312471"/>
    <lineage>
        <taxon>Eukaryota</taxon>
        <taxon>Discoba</taxon>
        <taxon>Euglenozoa</taxon>
        <taxon>Kinetoplastea</taxon>
        <taxon>Metakinetoplastina</taxon>
        <taxon>Neobodonida</taxon>
        <taxon>Neobodo</taxon>
    </lineage>
</organism>
<proteinExistence type="predicted"/>
<accession>A0A7S1W8W1</accession>
<protein>
    <submittedName>
        <fullName evidence="1">Uncharacterized protein</fullName>
    </submittedName>
</protein>
<sequence>MRRVCHTLTGKAAPSAVAAVASGRGVYSIWGTVVHENNSEQPYNNLSITQRLTQSKGTRGFQVATTPAKPFKELGTLTEPEEYLLSALDDDIERIMSVDWTFDFDSWWADRVKSHESMYRILYNKDASRLLKWVFGNASANTKAAAAAEAKLNYLKSALKWAQESERAYSAIANARFRMQREVFDAFEREKILAGCVVVCDELAEKVPSEFKRKATMDVEWHLNNMRHWVWDAPTAKQTFKRRLA</sequence>
<gene>
    <name evidence="1" type="ORF">NDES1114_LOCUS35047</name>
</gene>
<dbReference type="AlphaFoldDB" id="A0A7S1W8W1"/>
<dbReference type="EMBL" id="HBGF01052389">
    <property type="protein sequence ID" value="CAD9155211.1"/>
    <property type="molecule type" value="Transcribed_RNA"/>
</dbReference>